<reference evidence="1" key="1">
    <citation type="submission" date="2022-07" db="EMBL/GenBank/DDBJ databases">
        <title>Genome Sequence of Lecanicillium saksenae.</title>
        <authorList>
            <person name="Buettner E."/>
        </authorList>
    </citation>
    <scope>NUCLEOTIDE SEQUENCE</scope>
    <source>
        <strain evidence="1">VT-O1</strain>
    </source>
</reference>
<dbReference type="EMBL" id="JANAKD010000198">
    <property type="protein sequence ID" value="KAJ3496365.1"/>
    <property type="molecule type" value="Genomic_DNA"/>
</dbReference>
<dbReference type="Proteomes" id="UP001148737">
    <property type="component" value="Unassembled WGS sequence"/>
</dbReference>
<evidence type="ECO:0000313" key="1">
    <source>
        <dbReference type="EMBL" id="KAJ3496365.1"/>
    </source>
</evidence>
<proteinExistence type="predicted"/>
<sequence length="395" mass="44285">MVSEHPAMDYTRGGAILGLTVLHYIVGSIFFDVVHWLAHQKSRNKFVRWLSRTHSAHHQYFNRNLKFNSKFRYANLISHMPLEFACQTIGSACSWLMTRRFYPTAAYDLLLVTMVQVIRTAVVAWNLGYDSNHIPYKTLPKDKNNIIVGPEYHVLHHIDPQNYFGSMVRVIDLFFGTATTLKGRRVAMTGSSGALGTALANALQKEQVASVRALRHGFEWSQDDYSALSDILAETDILILCHGTKDPETAASVNCSSAVAIIELFKQARVCSKPELIPEVWYVGSEAELHGALPGDKVMQAYTASKRAFVPFARAYYDDKTILYRHIVAAAFKSRMGSAIVGADWAAKVAIWWIRRGAQYVPVTYTGLAFVNYLRFMYRETPEFASSAVASAASH</sequence>
<accession>A0ACC1R473</accession>
<evidence type="ECO:0000313" key="2">
    <source>
        <dbReference type="Proteomes" id="UP001148737"/>
    </source>
</evidence>
<name>A0ACC1R473_9HYPO</name>
<protein>
    <submittedName>
        <fullName evidence="1">Uncharacterized protein</fullName>
    </submittedName>
</protein>
<keyword evidence="2" id="KW-1185">Reference proteome</keyword>
<comment type="caution">
    <text evidence="1">The sequence shown here is derived from an EMBL/GenBank/DDBJ whole genome shotgun (WGS) entry which is preliminary data.</text>
</comment>
<organism evidence="1 2">
    <name type="scientific">Lecanicillium saksenae</name>
    <dbReference type="NCBI Taxonomy" id="468837"/>
    <lineage>
        <taxon>Eukaryota</taxon>
        <taxon>Fungi</taxon>
        <taxon>Dikarya</taxon>
        <taxon>Ascomycota</taxon>
        <taxon>Pezizomycotina</taxon>
        <taxon>Sordariomycetes</taxon>
        <taxon>Hypocreomycetidae</taxon>
        <taxon>Hypocreales</taxon>
        <taxon>Cordycipitaceae</taxon>
        <taxon>Lecanicillium</taxon>
    </lineage>
</organism>
<gene>
    <name evidence="1" type="ORF">NLG97_g2716</name>
</gene>